<comment type="caution">
    <text evidence="2">The sequence shown here is derived from an EMBL/GenBank/DDBJ whole genome shotgun (WGS) entry which is preliminary data.</text>
</comment>
<reference evidence="2 3" key="1">
    <citation type="journal article" date="2019" name="Nat. Plants">
        <title>Genome sequencing of Musa balbisiana reveals subgenome evolution and function divergence in polyploid bananas.</title>
        <authorList>
            <person name="Yao X."/>
        </authorList>
    </citation>
    <scope>NUCLEOTIDE SEQUENCE [LARGE SCALE GENOMIC DNA]</scope>
    <source>
        <strain evidence="3">cv. DH-PKW</strain>
        <tissue evidence="2">Leaves</tissue>
    </source>
</reference>
<organism evidence="2 3">
    <name type="scientific">Musa balbisiana</name>
    <name type="common">Banana</name>
    <dbReference type="NCBI Taxonomy" id="52838"/>
    <lineage>
        <taxon>Eukaryota</taxon>
        <taxon>Viridiplantae</taxon>
        <taxon>Streptophyta</taxon>
        <taxon>Embryophyta</taxon>
        <taxon>Tracheophyta</taxon>
        <taxon>Spermatophyta</taxon>
        <taxon>Magnoliopsida</taxon>
        <taxon>Liliopsida</taxon>
        <taxon>Zingiberales</taxon>
        <taxon>Musaceae</taxon>
        <taxon>Musa</taxon>
    </lineage>
</organism>
<accession>A0A4S8INA1</accession>
<dbReference type="GO" id="GO:0005975">
    <property type="term" value="P:carbohydrate metabolic process"/>
    <property type="evidence" value="ECO:0007669"/>
    <property type="project" value="InterPro"/>
</dbReference>
<dbReference type="Proteomes" id="UP000317650">
    <property type="component" value="Chromosome 6"/>
</dbReference>
<protein>
    <submittedName>
        <fullName evidence="2">Uncharacterized protein</fullName>
    </submittedName>
</protein>
<dbReference type="EMBL" id="PYDT01000009">
    <property type="protein sequence ID" value="THU50018.1"/>
    <property type="molecule type" value="Genomic_DNA"/>
</dbReference>
<dbReference type="Gene3D" id="3.20.20.300">
    <property type="entry name" value="Glycoside hydrolase, family 3, N-terminal domain"/>
    <property type="match status" value="1"/>
</dbReference>
<proteinExistence type="predicted"/>
<dbReference type="STRING" id="52838.A0A4S8INA1"/>
<dbReference type="AlphaFoldDB" id="A0A4S8INA1"/>
<evidence type="ECO:0000313" key="3">
    <source>
        <dbReference type="Proteomes" id="UP000317650"/>
    </source>
</evidence>
<gene>
    <name evidence="2" type="ORF">C4D60_Mb06t15660</name>
</gene>
<evidence type="ECO:0000313" key="2">
    <source>
        <dbReference type="EMBL" id="THU50018.1"/>
    </source>
</evidence>
<dbReference type="InterPro" id="IPR036962">
    <property type="entry name" value="Glyco_hydro_3_N_sf"/>
</dbReference>
<evidence type="ECO:0000256" key="1">
    <source>
        <dbReference type="SAM" id="MobiDB-lite"/>
    </source>
</evidence>
<keyword evidence="3" id="KW-1185">Reference proteome</keyword>
<feature type="region of interest" description="Disordered" evidence="1">
    <location>
        <begin position="1"/>
        <end position="35"/>
    </location>
</feature>
<name>A0A4S8INA1_MUSBA</name>
<dbReference type="GO" id="GO:0004553">
    <property type="term" value="F:hydrolase activity, hydrolyzing O-glycosyl compounds"/>
    <property type="evidence" value="ECO:0007669"/>
    <property type="project" value="InterPro"/>
</dbReference>
<sequence length="61" mass="6459">MAQIERSVASPSALSGLPVGSVLSGPGDGASPSDWADMIDRMQHWALASRLGIPILRMERI</sequence>